<reference evidence="11 12" key="1">
    <citation type="journal article" date="2019" name="Int. J. Syst. Evol. Microbiol.">
        <title>The Global Catalogue of Microorganisms (GCM) 10K type strain sequencing project: providing services to taxonomists for standard genome sequencing and annotation.</title>
        <authorList>
            <consortium name="The Broad Institute Genomics Platform"/>
            <consortium name="The Broad Institute Genome Sequencing Center for Infectious Disease"/>
            <person name="Wu L."/>
            <person name="Ma J."/>
        </authorList>
    </citation>
    <scope>NUCLEOTIDE SEQUENCE [LARGE SCALE GENOMIC DNA]</scope>
    <source>
        <strain evidence="11 12">JCM 12928</strain>
    </source>
</reference>
<accession>A0ABN1H1M2</accession>
<evidence type="ECO:0000256" key="9">
    <source>
        <dbReference type="ARBA" id="ARBA00048573"/>
    </source>
</evidence>
<evidence type="ECO:0000256" key="1">
    <source>
        <dbReference type="ARBA" id="ARBA00004496"/>
    </source>
</evidence>
<dbReference type="SUPFAM" id="SSF52374">
    <property type="entry name" value="Nucleotidylyl transferase"/>
    <property type="match status" value="1"/>
</dbReference>
<feature type="short sequence motif" description="'HIGH' region" evidence="10">
    <location>
        <begin position="83"/>
        <end position="91"/>
    </location>
</feature>
<dbReference type="InterPro" id="IPR014729">
    <property type="entry name" value="Rossmann-like_a/b/a_fold"/>
</dbReference>
<gene>
    <name evidence="10" type="primary">lysS</name>
    <name evidence="11" type="ORF">GCM10009422_24040</name>
</gene>
<evidence type="ECO:0000256" key="3">
    <source>
        <dbReference type="ARBA" id="ARBA00022490"/>
    </source>
</evidence>
<keyword evidence="6 10" id="KW-0067">ATP-binding</keyword>
<evidence type="ECO:0000256" key="2">
    <source>
        <dbReference type="ARBA" id="ARBA00005594"/>
    </source>
</evidence>
<evidence type="ECO:0000256" key="8">
    <source>
        <dbReference type="ARBA" id="ARBA00023146"/>
    </source>
</evidence>
<name>A0ABN1H1M2_9CAUL</name>
<dbReference type="NCBIfam" id="NF001968">
    <property type="entry name" value="PRK00750.1-2"/>
    <property type="match status" value="1"/>
</dbReference>
<dbReference type="InterPro" id="IPR001412">
    <property type="entry name" value="aa-tRNA-synth_I_CS"/>
</dbReference>
<dbReference type="GO" id="GO:0016874">
    <property type="term" value="F:ligase activity"/>
    <property type="evidence" value="ECO:0007669"/>
    <property type="project" value="UniProtKB-KW"/>
</dbReference>
<dbReference type="EMBL" id="BAAAGA010000005">
    <property type="protein sequence ID" value="GAA0626393.1"/>
    <property type="molecule type" value="Genomic_DNA"/>
</dbReference>
<comment type="similarity">
    <text evidence="2 10">Belongs to the class-I aminoacyl-tRNA synthetase family.</text>
</comment>
<dbReference type="PANTHER" id="PTHR37940">
    <property type="entry name" value="LYSINE--TRNA LIGASE"/>
    <property type="match status" value="1"/>
</dbReference>
<evidence type="ECO:0000256" key="4">
    <source>
        <dbReference type="ARBA" id="ARBA00022598"/>
    </source>
</evidence>
<organism evidence="11 12">
    <name type="scientific">Brevundimonas kwangchunensis</name>
    <dbReference type="NCBI Taxonomy" id="322163"/>
    <lineage>
        <taxon>Bacteria</taxon>
        <taxon>Pseudomonadati</taxon>
        <taxon>Pseudomonadota</taxon>
        <taxon>Alphaproteobacteria</taxon>
        <taxon>Caulobacterales</taxon>
        <taxon>Caulobacteraceae</taxon>
        <taxon>Brevundimonas</taxon>
    </lineage>
</organism>
<dbReference type="EC" id="6.1.1.6" evidence="10"/>
<dbReference type="Pfam" id="PF01921">
    <property type="entry name" value="tRNA-synt_1f"/>
    <property type="match status" value="1"/>
</dbReference>
<dbReference type="PROSITE" id="PS00178">
    <property type="entry name" value="AA_TRNA_LIGASE_I"/>
    <property type="match status" value="1"/>
</dbReference>
<evidence type="ECO:0000313" key="11">
    <source>
        <dbReference type="EMBL" id="GAA0626393.1"/>
    </source>
</evidence>
<sequence>MTRAPQGVKARRMLQNIETLARDAKSWPFEQARNLLNHVLKKRLSDAERDAAKLLIDAGKADEALATFEVLQRPVILETGYGPSGLPHMGTFGEVARTTMVRNAFRALTGDHWPTRLIAFSDDMDGLRKVPEGIPNPEMLREDLHLPLTRVRDPFGTHDSFGAHNNARLQAFLDSFGFDYEFMSSTETYRSGRFDEVLLRLLERFDAVQAIMLPTLGAERRETYSPFLPISPITGHVLQVPTLERNVEKGTIVFDDPAGGRTEVPVTGGHVKLQWKPDWAMRWTALDVDYEMSGKDLIESVRESSKVCRALGGTPPEGFNYELFLDIEGKKISKSKGNGLTMDEWLRYGTPESLSWYMFQSPKSAKSLHFNVIPRAIDDYLSFIDQFQTQEPAKQIDNAVWSIHAGNPPKVASPVSFSLLLNLVGVANASSKEQLWAYFAKYLPEATPSSEPTLDRLMGHALNYYEDFVRPTKTYRLPDDKEKAALLDLAARLKALPADTTDGELIQGEVYAVGKEHAFEPLRAWFGALYEVLLGASQGPRFGSFAAIYGLPATIELIEAGANGKLAS</sequence>
<dbReference type="Proteomes" id="UP001501352">
    <property type="component" value="Unassembled WGS sequence"/>
</dbReference>
<keyword evidence="5 10" id="KW-0547">Nucleotide-binding</keyword>
<comment type="subcellular location">
    <subcellularLocation>
        <location evidence="1 10">Cytoplasm</location>
    </subcellularLocation>
</comment>
<dbReference type="InterPro" id="IPR008925">
    <property type="entry name" value="aa_tRNA-synth_I_cd-bd_sf"/>
</dbReference>
<dbReference type="SUPFAM" id="SSF48163">
    <property type="entry name" value="An anticodon-binding domain of class I aminoacyl-tRNA synthetases"/>
    <property type="match status" value="1"/>
</dbReference>
<evidence type="ECO:0000256" key="6">
    <source>
        <dbReference type="ARBA" id="ARBA00022840"/>
    </source>
</evidence>
<comment type="caution">
    <text evidence="11">The sequence shown here is derived from an EMBL/GenBank/DDBJ whole genome shotgun (WGS) entry which is preliminary data.</text>
</comment>
<dbReference type="Gene3D" id="3.40.50.620">
    <property type="entry name" value="HUPs"/>
    <property type="match status" value="2"/>
</dbReference>
<dbReference type="Gene3D" id="1.10.10.350">
    <property type="match status" value="1"/>
</dbReference>
<dbReference type="InterPro" id="IPR020751">
    <property type="entry name" value="aa-tRNA-synth_I_codon-bd_sub2"/>
</dbReference>
<keyword evidence="12" id="KW-1185">Reference proteome</keyword>
<feature type="binding site" evidence="10">
    <location>
        <position position="334"/>
    </location>
    <ligand>
        <name>ATP</name>
        <dbReference type="ChEBI" id="CHEBI:30616"/>
    </ligand>
</feature>
<dbReference type="HAMAP" id="MF_00177">
    <property type="entry name" value="Lys_tRNA_synth_class1"/>
    <property type="match status" value="1"/>
</dbReference>
<evidence type="ECO:0000256" key="5">
    <source>
        <dbReference type="ARBA" id="ARBA00022741"/>
    </source>
</evidence>
<keyword evidence="7 10" id="KW-0648">Protein biosynthesis</keyword>
<evidence type="ECO:0000313" key="12">
    <source>
        <dbReference type="Proteomes" id="UP001501352"/>
    </source>
</evidence>
<evidence type="ECO:0000256" key="7">
    <source>
        <dbReference type="ARBA" id="ARBA00022917"/>
    </source>
</evidence>
<proteinExistence type="inferred from homology"/>
<dbReference type="NCBIfam" id="TIGR00467">
    <property type="entry name" value="lysS_arch"/>
    <property type="match status" value="1"/>
</dbReference>
<keyword evidence="3 10" id="KW-0963">Cytoplasm</keyword>
<evidence type="ECO:0000256" key="10">
    <source>
        <dbReference type="HAMAP-Rule" id="MF_00177"/>
    </source>
</evidence>
<feature type="short sequence motif" description="'KMSKS' region" evidence="10">
    <location>
        <begin position="331"/>
        <end position="335"/>
    </location>
</feature>
<protein>
    <recommendedName>
        <fullName evidence="10">Lysine--tRNA ligase</fullName>
        <ecNumber evidence="10">6.1.1.6</ecNumber>
    </recommendedName>
    <alternativeName>
        <fullName evidence="10">Lysyl-tRNA synthetase</fullName>
        <shortName evidence="10">LysRS</shortName>
    </alternativeName>
</protein>
<dbReference type="InterPro" id="IPR002904">
    <property type="entry name" value="Lys-tRNA-ligase"/>
</dbReference>
<keyword evidence="4 10" id="KW-0436">Ligase</keyword>
<dbReference type="PANTHER" id="PTHR37940:SF1">
    <property type="entry name" value="LYSINE--TRNA LIGASE"/>
    <property type="match status" value="1"/>
</dbReference>
<comment type="catalytic activity">
    <reaction evidence="9 10">
        <text>tRNA(Lys) + L-lysine + ATP = L-lysyl-tRNA(Lys) + AMP + diphosphate</text>
        <dbReference type="Rhea" id="RHEA:20792"/>
        <dbReference type="Rhea" id="RHEA-COMP:9696"/>
        <dbReference type="Rhea" id="RHEA-COMP:9697"/>
        <dbReference type="ChEBI" id="CHEBI:30616"/>
        <dbReference type="ChEBI" id="CHEBI:32551"/>
        <dbReference type="ChEBI" id="CHEBI:33019"/>
        <dbReference type="ChEBI" id="CHEBI:78442"/>
        <dbReference type="ChEBI" id="CHEBI:78529"/>
        <dbReference type="ChEBI" id="CHEBI:456215"/>
        <dbReference type="EC" id="6.1.1.6"/>
    </reaction>
</comment>
<keyword evidence="8 10" id="KW-0030">Aminoacyl-tRNA synthetase</keyword>